<dbReference type="InParanoid" id="A0A1Y2C7H1"/>
<evidence type="ECO:0000313" key="3">
    <source>
        <dbReference type="Proteomes" id="UP000193467"/>
    </source>
</evidence>
<dbReference type="EMBL" id="MCGR01000130">
    <property type="protein sequence ID" value="ORY42973.1"/>
    <property type="molecule type" value="Genomic_DNA"/>
</dbReference>
<reference evidence="2 3" key="1">
    <citation type="submission" date="2016-07" db="EMBL/GenBank/DDBJ databases">
        <title>Pervasive Adenine N6-methylation of Active Genes in Fungi.</title>
        <authorList>
            <consortium name="DOE Joint Genome Institute"/>
            <person name="Mondo S.J."/>
            <person name="Dannebaum R.O."/>
            <person name="Kuo R.C."/>
            <person name="Labutti K."/>
            <person name="Haridas S."/>
            <person name="Kuo A."/>
            <person name="Salamov A."/>
            <person name="Ahrendt S.R."/>
            <person name="Lipzen A."/>
            <person name="Sullivan W."/>
            <person name="Andreopoulos W.B."/>
            <person name="Clum A."/>
            <person name="Lindquist E."/>
            <person name="Daum C."/>
            <person name="Ramamoorthy G.K."/>
            <person name="Gryganskyi A."/>
            <person name="Culley D."/>
            <person name="Magnuson J.K."/>
            <person name="James T.Y."/>
            <person name="O'Malley M.A."/>
            <person name="Stajich J.E."/>
            <person name="Spatafora J.W."/>
            <person name="Visel A."/>
            <person name="Grigoriev I.V."/>
        </authorList>
    </citation>
    <scope>NUCLEOTIDE SEQUENCE [LARGE SCALE GENOMIC DNA]</scope>
    <source>
        <strain evidence="2 3">62-1032</strain>
    </source>
</reference>
<keyword evidence="3" id="KW-1185">Reference proteome</keyword>
<feature type="compositionally biased region" description="Basic residues" evidence="1">
    <location>
        <begin position="137"/>
        <end position="150"/>
    </location>
</feature>
<sequence length="304" mass="32679">MGYSYGAVRQSAPQPALFIANDDDWEAEMLDQQGDLLPAEQEVYYEEQEDYDEAEELPTIRLQISDVPESAYWDETALTNCWMSALADYKFQHPSNFGPPREAPRTQLQKHSFAPLWYGPAPVVPPSGASTTSSSKSSKKKSQAAKRKAAAKVDTPSFAEPSTKKHKTTHTAPQPPSSPRYTPASPSFQRALSLEAPPHSIPIVAPPSAPTIAGPHLPSPSSFLPPPAPPALSLPKSFPPPPPIVELTAEELASVAEGGDEGKESPEELLQAALWAWYNAGYQTGLYHAAAGVAGLGMAAVERE</sequence>
<name>A0A1Y2C7H1_9BASI</name>
<evidence type="ECO:0008006" key="4">
    <source>
        <dbReference type="Google" id="ProtNLM"/>
    </source>
</evidence>
<protein>
    <recommendedName>
        <fullName evidence="4">Survival motor neuron Tudor domain-containing protein</fullName>
    </recommendedName>
</protein>
<dbReference type="AlphaFoldDB" id="A0A1Y2C7H1"/>
<organism evidence="2 3">
    <name type="scientific">Leucosporidium creatinivorum</name>
    <dbReference type="NCBI Taxonomy" id="106004"/>
    <lineage>
        <taxon>Eukaryota</taxon>
        <taxon>Fungi</taxon>
        <taxon>Dikarya</taxon>
        <taxon>Basidiomycota</taxon>
        <taxon>Pucciniomycotina</taxon>
        <taxon>Microbotryomycetes</taxon>
        <taxon>Leucosporidiales</taxon>
        <taxon>Leucosporidium</taxon>
    </lineage>
</organism>
<evidence type="ECO:0000313" key="2">
    <source>
        <dbReference type="EMBL" id="ORY42973.1"/>
    </source>
</evidence>
<evidence type="ECO:0000256" key="1">
    <source>
        <dbReference type="SAM" id="MobiDB-lite"/>
    </source>
</evidence>
<accession>A0A1Y2C7H1</accession>
<dbReference type="OrthoDB" id="2529127at2759"/>
<dbReference type="Proteomes" id="UP000193467">
    <property type="component" value="Unassembled WGS sequence"/>
</dbReference>
<proteinExistence type="predicted"/>
<feature type="region of interest" description="Disordered" evidence="1">
    <location>
        <begin position="124"/>
        <end position="187"/>
    </location>
</feature>
<comment type="caution">
    <text evidence="2">The sequence shown here is derived from an EMBL/GenBank/DDBJ whole genome shotgun (WGS) entry which is preliminary data.</text>
</comment>
<gene>
    <name evidence="2" type="ORF">BCR35DRAFT_311236</name>
</gene>